<protein>
    <recommendedName>
        <fullName evidence="4">4-amino-4-deoxy-L-arabinose transferase-like glycosyltransferase</fullName>
    </recommendedName>
</protein>
<name>A0A543HVS5_9MICO</name>
<feature type="transmembrane region" description="Helical" evidence="1">
    <location>
        <begin position="353"/>
        <end position="373"/>
    </location>
</feature>
<evidence type="ECO:0000313" key="2">
    <source>
        <dbReference type="EMBL" id="TQM62404.1"/>
    </source>
</evidence>
<gene>
    <name evidence="2" type="ORF">FBY41_2436</name>
</gene>
<comment type="caution">
    <text evidence="2">The sequence shown here is derived from an EMBL/GenBank/DDBJ whole genome shotgun (WGS) entry which is preliminary data.</text>
</comment>
<feature type="transmembrane region" description="Helical" evidence="1">
    <location>
        <begin position="417"/>
        <end position="440"/>
    </location>
</feature>
<feature type="transmembrane region" description="Helical" evidence="1">
    <location>
        <begin position="319"/>
        <end position="346"/>
    </location>
</feature>
<feature type="transmembrane region" description="Helical" evidence="1">
    <location>
        <begin position="162"/>
        <end position="180"/>
    </location>
</feature>
<dbReference type="EMBL" id="VFPM01000002">
    <property type="protein sequence ID" value="TQM62404.1"/>
    <property type="molecule type" value="Genomic_DNA"/>
</dbReference>
<evidence type="ECO:0000313" key="3">
    <source>
        <dbReference type="Proteomes" id="UP000316747"/>
    </source>
</evidence>
<proteinExistence type="predicted"/>
<feature type="transmembrane region" description="Helical" evidence="1">
    <location>
        <begin position="209"/>
        <end position="231"/>
    </location>
</feature>
<evidence type="ECO:0000256" key="1">
    <source>
        <dbReference type="SAM" id="Phobius"/>
    </source>
</evidence>
<accession>A0A543HVS5</accession>
<reference evidence="2 3" key="1">
    <citation type="submission" date="2019-06" db="EMBL/GenBank/DDBJ databases">
        <title>Genome sequencing of plant associated microbes to promote plant fitness in Sorghum bicolor and Oryza sativa.</title>
        <authorList>
            <person name="Coleman-Derr D."/>
        </authorList>
    </citation>
    <scope>NUCLEOTIDE SEQUENCE [LARGE SCALE GENOMIC DNA]</scope>
    <source>
        <strain evidence="2 3">KV-663</strain>
    </source>
</reference>
<feature type="transmembrane region" description="Helical" evidence="1">
    <location>
        <begin position="186"/>
        <end position="202"/>
    </location>
</feature>
<keyword evidence="1" id="KW-0472">Membrane</keyword>
<feature type="transmembrane region" description="Helical" evidence="1">
    <location>
        <begin position="266"/>
        <end position="287"/>
    </location>
</feature>
<feature type="transmembrane region" description="Helical" evidence="1">
    <location>
        <begin position="294"/>
        <end position="313"/>
    </location>
</feature>
<feature type="transmembrane region" description="Helical" evidence="1">
    <location>
        <begin position="139"/>
        <end position="155"/>
    </location>
</feature>
<keyword evidence="1" id="KW-0812">Transmembrane</keyword>
<feature type="transmembrane region" description="Helical" evidence="1">
    <location>
        <begin position="6"/>
        <end position="24"/>
    </location>
</feature>
<dbReference type="Proteomes" id="UP000316747">
    <property type="component" value="Unassembled WGS sequence"/>
</dbReference>
<keyword evidence="1" id="KW-1133">Transmembrane helix</keyword>
<dbReference type="OrthoDB" id="4848238at2"/>
<organism evidence="2 3">
    <name type="scientific">Humibacillus xanthopallidus</name>
    <dbReference type="NCBI Taxonomy" id="412689"/>
    <lineage>
        <taxon>Bacteria</taxon>
        <taxon>Bacillati</taxon>
        <taxon>Actinomycetota</taxon>
        <taxon>Actinomycetes</taxon>
        <taxon>Micrococcales</taxon>
        <taxon>Intrasporangiaceae</taxon>
        <taxon>Humibacillus</taxon>
    </lineage>
</organism>
<dbReference type="RefSeq" id="WP_141844500.1">
    <property type="nucleotide sequence ID" value="NZ_VFPM01000002.1"/>
</dbReference>
<keyword evidence="3" id="KW-1185">Reference proteome</keyword>
<evidence type="ECO:0008006" key="4">
    <source>
        <dbReference type="Google" id="ProtNLM"/>
    </source>
</evidence>
<dbReference type="AlphaFoldDB" id="A0A543HVS5"/>
<sequence>MTALPVRRLAIPILIVVGAVALGLRARLGLDLGDGTHAVELSMRLARGDQPFRDEMNLQVLGAWPAVPFVWVWLHTVGIDGIVLASRVYFVVLALGVAAVAWRAVAGALGQVTAGVAAVAAVVPTAYNLQLVGYNTTPALLYLVAASSAVGAMVRRSAASSSARWAVVWAVVGGAAAALGAVSHPVTAPAGIVLLLASVLWARGRVRLALAGGAAGAAAVVAALAIVLWGVGHVRETLAFTADYRGEQVDRAGRVAGWLAYVGGELAQPTVLVTLALGVAAAVALACRNALAGPLLFGAVVLAAGAGLTRGASSATFSVSAWLSPVMALVLSLVLLPAAIVAATLLRGAAVRLLTIGVIPSAVGVLCVAAFTASSPTWGAVGSCLAPAVFAALACALCGVVRLGVPDGAASSEGRARVAPWSAAAVGSAVLLALFASHLATSFRDGPLGRLDAAAPTGAYAGLLTTARRADDVAAAQAALKSCATPGSSVLAIGYPAAYLMGDVRFDTPVTWLADFGPSTSHLVRWFEQRQAVPDCVVRPARWWQGSEGATDPHADPLRAWVEARYGPVATTPTLVVLRRSAG</sequence>
<feature type="transmembrane region" description="Helical" evidence="1">
    <location>
        <begin position="385"/>
        <end position="405"/>
    </location>
</feature>
<feature type="transmembrane region" description="Helical" evidence="1">
    <location>
        <begin position="109"/>
        <end position="127"/>
    </location>
</feature>